<dbReference type="EMBL" id="PXYX01000071">
    <property type="protein sequence ID" value="PSR23284.1"/>
    <property type="molecule type" value="Genomic_DNA"/>
</dbReference>
<organism evidence="1 2">
    <name type="scientific">Sulfobacillus thermosulfidooxidans</name>
    <dbReference type="NCBI Taxonomy" id="28034"/>
    <lineage>
        <taxon>Bacteria</taxon>
        <taxon>Bacillati</taxon>
        <taxon>Bacillota</taxon>
        <taxon>Clostridia</taxon>
        <taxon>Eubacteriales</taxon>
        <taxon>Clostridiales Family XVII. Incertae Sedis</taxon>
        <taxon>Sulfobacillus</taxon>
    </lineage>
</organism>
<sequence>MQILALKAKPHEEPAIPGEFLRGWVWIDIFGAPRTGATVQIITDEGSTSLLDLNTVRMVMFSTLPDLPACEVALSPGIKRELIVYHQFDLHLGPDDWREFIKFCDQFSLDHDIHFREVQYWKPFFTAAPDIPWVYSETRSIDG</sequence>
<evidence type="ECO:0000313" key="2">
    <source>
        <dbReference type="Proteomes" id="UP000242705"/>
    </source>
</evidence>
<reference evidence="1 2" key="1">
    <citation type="journal article" date="2014" name="BMC Genomics">
        <title>Comparison of environmental and isolate Sulfobacillus genomes reveals diverse carbon, sulfur, nitrogen, and hydrogen metabolisms.</title>
        <authorList>
            <person name="Justice N.B."/>
            <person name="Norman A."/>
            <person name="Brown C.T."/>
            <person name="Singh A."/>
            <person name="Thomas B.C."/>
            <person name="Banfield J.F."/>
        </authorList>
    </citation>
    <scope>NUCLEOTIDE SEQUENCE [LARGE SCALE GENOMIC DNA]</scope>
    <source>
        <strain evidence="1">AMDSBA5</strain>
    </source>
</reference>
<evidence type="ECO:0000313" key="1">
    <source>
        <dbReference type="EMBL" id="PSR23284.1"/>
    </source>
</evidence>
<protein>
    <submittedName>
        <fullName evidence="1">Uncharacterized protein</fullName>
    </submittedName>
</protein>
<dbReference type="Proteomes" id="UP000242705">
    <property type="component" value="Unassembled WGS sequence"/>
</dbReference>
<proteinExistence type="predicted"/>
<gene>
    <name evidence="1" type="ORF">C7B47_15930</name>
</gene>
<accession>A0A2T2WM13</accession>
<comment type="caution">
    <text evidence="1">The sequence shown here is derived from an EMBL/GenBank/DDBJ whole genome shotgun (WGS) entry which is preliminary data.</text>
</comment>
<name>A0A2T2WM13_SULTH</name>
<dbReference type="AlphaFoldDB" id="A0A2T2WM13"/>